<keyword evidence="13" id="KW-1185">Reference proteome</keyword>
<dbReference type="PANTHER" id="PTHR10160:SF19">
    <property type="entry name" value="PROTON-TRANSLOCATING NAD(P)(+) TRANSHYDROGENASE"/>
    <property type="match status" value="1"/>
</dbReference>
<feature type="domain" description="Alanine dehydrogenase/pyridine nucleotide transhydrogenase NAD(H)-binding" evidence="10">
    <location>
        <begin position="146"/>
        <end position="309"/>
    </location>
</feature>
<dbReference type="SUPFAM" id="SSF51735">
    <property type="entry name" value="NAD(P)-binding Rossmann-fold domains"/>
    <property type="match status" value="1"/>
</dbReference>
<keyword evidence="7" id="KW-0520">NAD</keyword>
<proteinExistence type="inferred from homology"/>
<dbReference type="RefSeq" id="WP_377787162.1">
    <property type="nucleotide sequence ID" value="NZ_JBHLYQ010000003.1"/>
</dbReference>
<dbReference type="Gene3D" id="3.40.50.720">
    <property type="entry name" value="NAD(P)-binding Rossmann-like Domain"/>
    <property type="match status" value="2"/>
</dbReference>
<evidence type="ECO:0000256" key="9">
    <source>
        <dbReference type="SAM" id="MobiDB-lite"/>
    </source>
</evidence>
<feature type="compositionally biased region" description="Low complexity" evidence="9">
    <location>
        <begin position="370"/>
        <end position="382"/>
    </location>
</feature>
<comment type="caution">
    <text evidence="12">The sequence shown here is derived from an EMBL/GenBank/DDBJ whole genome shotgun (WGS) entry which is preliminary data.</text>
</comment>
<dbReference type="EMBL" id="JBHLYQ010000003">
    <property type="protein sequence ID" value="MFC0080698.1"/>
    <property type="molecule type" value="Genomic_DNA"/>
</dbReference>
<evidence type="ECO:0000256" key="6">
    <source>
        <dbReference type="ARBA" id="ARBA00022967"/>
    </source>
</evidence>
<dbReference type="SMART" id="SM01003">
    <property type="entry name" value="AlaDh_PNT_N"/>
    <property type="match status" value="1"/>
</dbReference>
<dbReference type="InterPro" id="IPR007698">
    <property type="entry name" value="AlaDH/PNT_NAD(H)-bd"/>
</dbReference>
<dbReference type="Pfam" id="PF01262">
    <property type="entry name" value="AlaDh_PNT_C"/>
    <property type="match status" value="1"/>
</dbReference>
<evidence type="ECO:0000313" key="12">
    <source>
        <dbReference type="EMBL" id="MFC0080698.1"/>
    </source>
</evidence>
<feature type="domain" description="Alanine dehydrogenase/pyridine nucleotide transhydrogenase N-terminal" evidence="11">
    <location>
        <begin position="4"/>
        <end position="137"/>
    </location>
</feature>
<dbReference type="SMART" id="SM01002">
    <property type="entry name" value="AlaDh_PNT_C"/>
    <property type="match status" value="1"/>
</dbReference>
<keyword evidence="4" id="KW-0547">Nucleotide-binding</keyword>
<feature type="region of interest" description="Disordered" evidence="9">
    <location>
        <begin position="368"/>
        <end position="404"/>
    </location>
</feature>
<protein>
    <recommendedName>
        <fullName evidence="3">proton-translocating NAD(P)(+) transhydrogenase</fullName>
        <ecNumber evidence="3">7.1.1.1</ecNumber>
    </recommendedName>
</protein>
<dbReference type="CDD" id="cd05304">
    <property type="entry name" value="Rubrum_tdh"/>
    <property type="match status" value="1"/>
</dbReference>
<organism evidence="12 13">
    <name type="scientific">Aciditerrimonas ferrireducens</name>
    <dbReference type="NCBI Taxonomy" id="667306"/>
    <lineage>
        <taxon>Bacteria</taxon>
        <taxon>Bacillati</taxon>
        <taxon>Actinomycetota</taxon>
        <taxon>Acidimicrobiia</taxon>
        <taxon>Acidimicrobiales</taxon>
        <taxon>Acidimicrobiaceae</taxon>
        <taxon>Aciditerrimonas</taxon>
    </lineage>
</organism>
<comment type="similarity">
    <text evidence="2">Belongs to the AlaDH/PNT family.</text>
</comment>
<dbReference type="Pfam" id="PF05222">
    <property type="entry name" value="AlaDh_PNT_N"/>
    <property type="match status" value="1"/>
</dbReference>
<evidence type="ECO:0000259" key="10">
    <source>
        <dbReference type="SMART" id="SM01002"/>
    </source>
</evidence>
<reference evidence="12 13" key="1">
    <citation type="submission" date="2024-09" db="EMBL/GenBank/DDBJ databases">
        <authorList>
            <person name="Sun Q."/>
            <person name="Mori K."/>
        </authorList>
    </citation>
    <scope>NUCLEOTIDE SEQUENCE [LARGE SCALE GENOMIC DNA]</scope>
    <source>
        <strain evidence="12 13">JCM 15389</strain>
    </source>
</reference>
<dbReference type="EC" id="7.1.1.1" evidence="3"/>
<keyword evidence="6" id="KW-1278">Translocase</keyword>
<comment type="catalytic activity">
    <reaction evidence="8">
        <text>NAD(+) + NADPH + H(+)(in) = NADH + NADP(+) + H(+)(out)</text>
        <dbReference type="Rhea" id="RHEA:47992"/>
        <dbReference type="ChEBI" id="CHEBI:15378"/>
        <dbReference type="ChEBI" id="CHEBI:57540"/>
        <dbReference type="ChEBI" id="CHEBI:57783"/>
        <dbReference type="ChEBI" id="CHEBI:57945"/>
        <dbReference type="ChEBI" id="CHEBI:58349"/>
        <dbReference type="EC" id="7.1.1.1"/>
    </reaction>
</comment>
<evidence type="ECO:0000256" key="3">
    <source>
        <dbReference type="ARBA" id="ARBA00012943"/>
    </source>
</evidence>
<evidence type="ECO:0000256" key="5">
    <source>
        <dbReference type="ARBA" id="ARBA00022857"/>
    </source>
</evidence>
<dbReference type="PROSITE" id="PS00837">
    <property type="entry name" value="ALADH_PNT_2"/>
    <property type="match status" value="1"/>
</dbReference>
<dbReference type="InterPro" id="IPR008143">
    <property type="entry name" value="Ala_DH/PNT_CS2"/>
</dbReference>
<evidence type="ECO:0000256" key="7">
    <source>
        <dbReference type="ARBA" id="ARBA00023027"/>
    </source>
</evidence>
<evidence type="ECO:0000256" key="4">
    <source>
        <dbReference type="ARBA" id="ARBA00022741"/>
    </source>
</evidence>
<dbReference type="SUPFAM" id="SSF52283">
    <property type="entry name" value="Formate/glycerate dehydrogenase catalytic domain-like"/>
    <property type="match status" value="1"/>
</dbReference>
<evidence type="ECO:0000256" key="8">
    <source>
        <dbReference type="ARBA" id="ARBA00048202"/>
    </source>
</evidence>
<keyword evidence="5" id="KW-0521">NADP</keyword>
<evidence type="ECO:0000256" key="1">
    <source>
        <dbReference type="ARBA" id="ARBA00003943"/>
    </source>
</evidence>
<accession>A0ABV6C092</accession>
<dbReference type="PANTHER" id="PTHR10160">
    <property type="entry name" value="NAD(P) TRANSHYDROGENASE"/>
    <property type="match status" value="1"/>
</dbReference>
<evidence type="ECO:0000259" key="11">
    <source>
        <dbReference type="SMART" id="SM01003"/>
    </source>
</evidence>
<dbReference type="NCBIfam" id="NF006942">
    <property type="entry name" value="PRK09424.1"/>
    <property type="match status" value="1"/>
</dbReference>
<dbReference type="Proteomes" id="UP001589788">
    <property type="component" value="Unassembled WGS sequence"/>
</dbReference>
<comment type="function">
    <text evidence="1">The transhydrogenation between NADH and NADP is coupled to respiration and ATP hydrolysis and functions as a proton pump across the membrane.</text>
</comment>
<sequence length="404" mass="41802">MKLAVPTETRPGERRVAMVPEVVGRLPGVEVAVQAGAGRAAHFGDDAYQERGASVVGDLAALLEGAEVVAKVQPPTPEELASWPEGLTLVSFLAPLAQPEVVQALADRRATVFSLDLLPRISRAQAMDALSSQATVAGYRAALAAAELLPKFFPLLMTAAGTVPPAKVLVIGAGVAGLQAIATARRLGAQVRAYDVRAAAKEEVQSLGATFVELPLETQEGAGGYARAQSEEFLTRQRELLAKEVAAADVVLTTAAVPGRRAPVLVTRSMVQQMAPGSVVVDLAADSGGNCEVTQAGQDVEVGEVVVRGLSNPPSGMPTHASFLYARNVANFLALLVRDGQLAPDFGDEIVNSTCVVRQGEVLHGPTREALGLPPLAPLADPVTDSAGTAPPTEPSSPTKEATS</sequence>
<dbReference type="InterPro" id="IPR036291">
    <property type="entry name" value="NAD(P)-bd_dom_sf"/>
</dbReference>
<name>A0ABV6C092_9ACTN</name>
<evidence type="ECO:0000313" key="13">
    <source>
        <dbReference type="Proteomes" id="UP001589788"/>
    </source>
</evidence>
<dbReference type="InterPro" id="IPR007886">
    <property type="entry name" value="AlaDH/PNT_N"/>
</dbReference>
<evidence type="ECO:0000256" key="2">
    <source>
        <dbReference type="ARBA" id="ARBA00005689"/>
    </source>
</evidence>
<gene>
    <name evidence="12" type="ORF">ACFFRE_00820</name>
</gene>